<dbReference type="GO" id="GO:0006351">
    <property type="term" value="P:DNA-templated transcription"/>
    <property type="evidence" value="ECO:0007669"/>
    <property type="project" value="InterPro"/>
</dbReference>
<dbReference type="Proteomes" id="UP000203898">
    <property type="component" value="Segment"/>
</dbReference>
<dbReference type="Pfam" id="PF05000">
    <property type="entry name" value="RNA_pol_Rpb1_4"/>
    <property type="match status" value="1"/>
</dbReference>
<evidence type="ECO:0000313" key="9">
    <source>
        <dbReference type="Proteomes" id="UP000203898"/>
    </source>
</evidence>
<dbReference type="PANTHER" id="PTHR19376:SF32">
    <property type="entry name" value="DNA-DIRECTED RNA POLYMERASE III SUBUNIT RPC1"/>
    <property type="match status" value="1"/>
</dbReference>
<dbReference type="GeneID" id="26683634"/>
<comment type="function">
    <text evidence="6">DNA-dependent RNA polymerase catalyzes the transcription of DNA into RNA using the four ribonucleoside triphosphates as substrates.</text>
</comment>
<dbReference type="KEGG" id="vg:26683634"/>
<evidence type="ECO:0000259" key="7">
    <source>
        <dbReference type="SMART" id="SM00663"/>
    </source>
</evidence>
<protein>
    <recommendedName>
        <fullName evidence="6">DNA-directed RNA polymerase subunit</fullName>
        <ecNumber evidence="6">2.7.7.6</ecNumber>
    </recommendedName>
</protein>
<dbReference type="EC" id="2.7.7.6" evidence="6"/>
<name>F2NZ18_9VIRU</name>
<dbReference type="Gene3D" id="1.10.274.100">
    <property type="entry name" value="RNA polymerase Rpb1, domain 3"/>
    <property type="match status" value="1"/>
</dbReference>
<dbReference type="Pfam" id="PF00623">
    <property type="entry name" value="RNA_pol_Rpb1_2"/>
    <property type="match status" value="2"/>
</dbReference>
<evidence type="ECO:0000256" key="2">
    <source>
        <dbReference type="ARBA" id="ARBA00022679"/>
    </source>
</evidence>
<dbReference type="InterPro" id="IPR007083">
    <property type="entry name" value="RNA_pol_Rpb1_4"/>
</dbReference>
<evidence type="ECO:0000256" key="4">
    <source>
        <dbReference type="ARBA" id="ARBA00023163"/>
    </source>
</evidence>
<sequence length="873" mass="98716">MSYVRELKSISFAVSSPEDIRNKSVYEVKSIKLGDSKYNTIYDPRGGALFGKACETCKQHEQACTGHFGHIELNAPVVHPLFFNHVFNILKVVCSSCSRLLVSRQHLEFSGILKYDGERRLAEIINKVKKFKECFHCGVLKREYTIKKDPLLNIIQCDGVDVSDIEIKAVFDDIDAETLDMLNISHPRNCCLEVFPVIPPCCRPYEIVCNTLKEDDLSRQLVEIVKANLQLKDNETNEALIHNLKLKIETYCRSPKKKGKLVTCNGEQPVGIRERLTGKTGQMRDNLMGKRTEMSSRTVIGPDPTLRVDEVGVPEEIVNNTTFPEIVYPHNIEYLKQLVKTEKIEKIKRNDKIIRIDLQIYEDVASFLEIGDVVVRRDGGRFTTSSAKFDLEPTDRILRCGVDVTPENVPVPKEPDVRVGDSVLRKIRNGDWVLMNRQPTLWKGSMMAFKCRIHKSRTFTFNLAVCKAFNADFDGDEQNGHFPQSIEAVVELMSLSTPKHCLLSSTNGTPVIVVLQDALLGAYLITDDDGFVIDRDDYNDLIMHLTKGYDGVMRRRRQIRATLKSRGLPCAERDLRRGKNIVSLLFEESFNFKHDDFEIDRGVVVSGRLSKAYLGSSHNSIMSMLVSQYSPDVCMDFLNDIQFMTNKWMLSRSFSINLSDFRSVDGVRGVVDDKLAEAKVVEETIINKKLKEAKINGVLPNAKDLGMKISTQIENNNMVTTILSGSKGDYFNLGQVKGLLGQQIINSKRIPTKIDNGTRSLPHYPRNELSDRDRYESRGFIMNGFYDGLNVKEFFFHAMSGRQGVCDTAMTTFMSGYNMRKLVKLTEDIKIQNDRVVADSSGCVYDFSYGPLGFNPENGVPDVDAVINKIVNS</sequence>
<comment type="catalytic activity">
    <reaction evidence="5 6">
        <text>RNA(n) + a ribonucleoside 5'-triphosphate = RNA(n+1) + diphosphate</text>
        <dbReference type="Rhea" id="RHEA:21248"/>
        <dbReference type="Rhea" id="RHEA-COMP:14527"/>
        <dbReference type="Rhea" id="RHEA-COMP:17342"/>
        <dbReference type="ChEBI" id="CHEBI:33019"/>
        <dbReference type="ChEBI" id="CHEBI:61557"/>
        <dbReference type="ChEBI" id="CHEBI:140395"/>
        <dbReference type="EC" id="2.7.7.6"/>
    </reaction>
</comment>
<feature type="domain" description="RNA polymerase N-terminal" evidence="7">
    <location>
        <begin position="188"/>
        <end position="526"/>
    </location>
</feature>
<dbReference type="InterPro" id="IPR044893">
    <property type="entry name" value="RNA_pol_Rpb1_clamp_domain"/>
</dbReference>
<evidence type="ECO:0000313" key="8">
    <source>
        <dbReference type="EMBL" id="CCA61446.1"/>
    </source>
</evidence>
<dbReference type="SMART" id="SM00663">
    <property type="entry name" value="RPOLA_N"/>
    <property type="match status" value="1"/>
</dbReference>
<dbReference type="PANTHER" id="PTHR19376">
    <property type="entry name" value="DNA-DIRECTED RNA POLYMERASE"/>
    <property type="match status" value="1"/>
</dbReference>
<dbReference type="Gene3D" id="6.10.250.2940">
    <property type="match status" value="1"/>
</dbReference>
<proteinExistence type="inferred from homology"/>
<keyword evidence="2 6" id="KW-0808">Transferase</keyword>
<dbReference type="InterPro" id="IPR007066">
    <property type="entry name" value="RNA_pol_Rpb1_3"/>
</dbReference>
<dbReference type="InterPro" id="IPR042102">
    <property type="entry name" value="RNA_pol_Rpb1_3_sf"/>
</dbReference>
<keyword evidence="9" id="KW-1185">Reference proteome</keyword>
<dbReference type="Gene3D" id="4.10.860.120">
    <property type="entry name" value="RNA polymerase II, clamp domain"/>
    <property type="match status" value="1"/>
</dbReference>
<dbReference type="EMBL" id="CU469068">
    <property type="protein sequence ID" value="CCA61446.1"/>
    <property type="molecule type" value="Genomic_DNA"/>
</dbReference>
<keyword evidence="3 6" id="KW-0548">Nucleotidyltransferase</keyword>
<dbReference type="GO" id="GO:0003677">
    <property type="term" value="F:DNA binding"/>
    <property type="evidence" value="ECO:0007669"/>
    <property type="project" value="InterPro"/>
</dbReference>
<dbReference type="Pfam" id="PF04997">
    <property type="entry name" value="RNA_pol_Rpb1_1"/>
    <property type="match status" value="1"/>
</dbReference>
<evidence type="ECO:0000256" key="3">
    <source>
        <dbReference type="ARBA" id="ARBA00022695"/>
    </source>
</evidence>
<dbReference type="InterPro" id="IPR045867">
    <property type="entry name" value="DNA-dir_RpoC_beta_prime"/>
</dbReference>
<evidence type="ECO:0000256" key="5">
    <source>
        <dbReference type="ARBA" id="ARBA00048552"/>
    </source>
</evidence>
<dbReference type="Gene3D" id="2.40.40.20">
    <property type="match status" value="1"/>
</dbReference>
<dbReference type="Gene3D" id="1.10.132.30">
    <property type="match status" value="1"/>
</dbReference>
<comment type="similarity">
    <text evidence="6">Belongs to the RNA polymerase beta' chain family.</text>
</comment>
<reference evidence="8 9" key="1">
    <citation type="journal article" date="2009" name="PLoS ONE">
        <title>Symbiotic virus at the evolutionary intersection of three types of large DNA viruses; iridoviruses, ascoviruses, and ichnoviruses.</title>
        <authorList>
            <person name="Bigot Y."/>
            <person name="Renault S."/>
            <person name="Nicolas J."/>
            <person name="Moundras C."/>
            <person name="Demattei M.V."/>
            <person name="Samain S."/>
            <person name="Bideshi D.K."/>
            <person name="Federici B.A."/>
        </authorList>
    </citation>
    <scope>NUCLEOTIDE SEQUENCE [LARGE SCALE GENOMIC DNA]</scope>
</reference>
<dbReference type="InterPro" id="IPR007081">
    <property type="entry name" value="RNA_pol_Rpb1_5"/>
</dbReference>
<dbReference type="InterPro" id="IPR006592">
    <property type="entry name" value="RNA_pol_N"/>
</dbReference>
<dbReference type="Pfam" id="PF04998">
    <property type="entry name" value="RNA_pol_Rpb1_5"/>
    <property type="match status" value="1"/>
</dbReference>
<dbReference type="Pfam" id="PF04983">
    <property type="entry name" value="RNA_pol_Rpb1_3"/>
    <property type="match status" value="1"/>
</dbReference>
<dbReference type="InterPro" id="IPR000722">
    <property type="entry name" value="RNA_pol_asu"/>
</dbReference>
<dbReference type="RefSeq" id="YP_009640077.1">
    <property type="nucleotide sequence ID" value="NC_011335.1"/>
</dbReference>
<dbReference type="SUPFAM" id="SSF64484">
    <property type="entry name" value="beta and beta-prime subunits of DNA dependent RNA-polymerase"/>
    <property type="match status" value="1"/>
</dbReference>
<keyword evidence="1 6" id="KW-0240">DNA-directed RNA polymerase</keyword>
<dbReference type="InterPro" id="IPR007080">
    <property type="entry name" value="RNA_pol_Rpb1_1"/>
</dbReference>
<dbReference type="GO" id="GO:0000428">
    <property type="term" value="C:DNA-directed RNA polymerase complex"/>
    <property type="evidence" value="ECO:0007669"/>
    <property type="project" value="UniProtKB-KW"/>
</dbReference>
<dbReference type="InterPro" id="IPR038120">
    <property type="entry name" value="Rpb1_funnel_sf"/>
</dbReference>
<dbReference type="GO" id="GO:0003899">
    <property type="term" value="F:DNA-directed RNA polymerase activity"/>
    <property type="evidence" value="ECO:0007669"/>
    <property type="project" value="UniProtKB-EC"/>
</dbReference>
<evidence type="ECO:0000256" key="6">
    <source>
        <dbReference type="RuleBase" id="RU004279"/>
    </source>
</evidence>
<keyword evidence="4 6" id="KW-0804">Transcription</keyword>
<evidence type="ECO:0000256" key="1">
    <source>
        <dbReference type="ARBA" id="ARBA00022478"/>
    </source>
</evidence>
<organism evidence="8 9">
    <name type="scientific">Diadromus pulchellus ascovirus 4a</name>
    <dbReference type="NCBI Taxonomy" id="158683"/>
    <lineage>
        <taxon>Viruses</taxon>
        <taxon>Varidnaviria</taxon>
        <taxon>Bamfordvirae</taxon>
        <taxon>Nucleocytoviricota</taxon>
        <taxon>Megaviricetes</taxon>
        <taxon>Pimascovirales</taxon>
        <taxon>Pimascovirales incertae sedis</taxon>
        <taxon>Ascoviridae</taxon>
        <taxon>Toursvirus</taxon>
        <taxon>Toursvirus dptv1a</taxon>
    </lineage>
</organism>
<accession>F2NZ18</accession>